<evidence type="ECO:0000313" key="2">
    <source>
        <dbReference type="Proteomes" id="UP000245252"/>
    </source>
</evidence>
<evidence type="ECO:0000313" key="1">
    <source>
        <dbReference type="EMBL" id="PWE57640.1"/>
    </source>
</evidence>
<dbReference type="EMBL" id="QFBC01000001">
    <property type="protein sequence ID" value="PWE57640.1"/>
    <property type="molecule type" value="Genomic_DNA"/>
</dbReference>
<sequence>MPTIEISPADRRDRANMFSLWQERGAMTERELERAGISKESQARNAAAVAERVRLAEMA</sequence>
<reference evidence="1 2" key="1">
    <citation type="submission" date="2018-05" db="EMBL/GenBank/DDBJ databases">
        <title>The draft genome of strain NS-104.</title>
        <authorList>
            <person name="Hang P."/>
            <person name="Jiang J."/>
        </authorList>
    </citation>
    <scope>NUCLEOTIDE SEQUENCE [LARGE SCALE GENOMIC DNA]</scope>
    <source>
        <strain evidence="1 2">NS-104</strain>
    </source>
</reference>
<dbReference type="Proteomes" id="UP000245252">
    <property type="component" value="Unassembled WGS sequence"/>
</dbReference>
<gene>
    <name evidence="1" type="ORF">DEM27_00030</name>
</gene>
<comment type="caution">
    <text evidence="1">The sequence shown here is derived from an EMBL/GenBank/DDBJ whole genome shotgun (WGS) entry which is preliminary data.</text>
</comment>
<keyword evidence="2" id="KW-1185">Reference proteome</keyword>
<dbReference type="RefSeq" id="WP_109456155.1">
    <property type="nucleotide sequence ID" value="NZ_QFBC01000001.1"/>
</dbReference>
<proteinExistence type="predicted"/>
<dbReference type="AlphaFoldDB" id="A0A2U2DWF5"/>
<accession>A0A2U2DWF5</accession>
<name>A0A2U2DWF5_9HYPH</name>
<organism evidence="1 2">
    <name type="scientific">Metarhizobium album</name>
    <dbReference type="NCBI Taxonomy" id="2182425"/>
    <lineage>
        <taxon>Bacteria</taxon>
        <taxon>Pseudomonadati</taxon>
        <taxon>Pseudomonadota</taxon>
        <taxon>Alphaproteobacteria</taxon>
        <taxon>Hyphomicrobiales</taxon>
        <taxon>Rhizobiaceae</taxon>
        <taxon>Metarhizobium</taxon>
    </lineage>
</organism>
<protein>
    <submittedName>
        <fullName evidence="1">Uncharacterized protein</fullName>
    </submittedName>
</protein>